<protein>
    <recommendedName>
        <fullName evidence="3">Phage protein</fullName>
    </recommendedName>
</protein>
<sequence length="45" mass="5556">MKTEIRIQAEVDPVLEETKRFRELADEVDTRYEKYDRLLENKQEQ</sequence>
<organism evidence="1 2">
    <name type="scientific">Paenibacillus hexagrammi</name>
    <dbReference type="NCBI Taxonomy" id="2908839"/>
    <lineage>
        <taxon>Bacteria</taxon>
        <taxon>Bacillati</taxon>
        <taxon>Bacillota</taxon>
        <taxon>Bacilli</taxon>
        <taxon>Bacillales</taxon>
        <taxon>Paenibacillaceae</taxon>
        <taxon>Paenibacillus</taxon>
    </lineage>
</organism>
<evidence type="ECO:0000313" key="1">
    <source>
        <dbReference type="EMBL" id="UJF32372.1"/>
    </source>
</evidence>
<keyword evidence="2" id="KW-1185">Reference proteome</keyword>
<accession>A0ABY3SEZ1</accession>
<evidence type="ECO:0000313" key="2">
    <source>
        <dbReference type="Proteomes" id="UP001649230"/>
    </source>
</evidence>
<reference evidence="1 2" key="1">
    <citation type="journal article" date="2024" name="Int. J. Syst. Evol. Microbiol.">
        <title>Paenibacillus hexagrammi sp. nov., a novel bacterium isolated from the gut content of Hexagrammos agrammus.</title>
        <authorList>
            <person name="Jung H.K."/>
            <person name="Kim D.G."/>
            <person name="Zin H."/>
            <person name="Park J."/>
            <person name="Jung H."/>
            <person name="Kim Y.O."/>
            <person name="Kong H.J."/>
            <person name="Kim J.W."/>
            <person name="Kim Y.S."/>
        </authorList>
    </citation>
    <scope>NUCLEOTIDE SEQUENCE [LARGE SCALE GENOMIC DNA]</scope>
    <source>
        <strain evidence="1 2">YPD9-1</strain>
    </source>
</reference>
<dbReference type="Proteomes" id="UP001649230">
    <property type="component" value="Chromosome"/>
</dbReference>
<dbReference type="EMBL" id="CP090978">
    <property type="protein sequence ID" value="UJF32372.1"/>
    <property type="molecule type" value="Genomic_DNA"/>
</dbReference>
<name>A0ABY3SEZ1_9BACL</name>
<gene>
    <name evidence="1" type="ORF">L0M14_22110</name>
</gene>
<evidence type="ECO:0008006" key="3">
    <source>
        <dbReference type="Google" id="ProtNLM"/>
    </source>
</evidence>
<dbReference type="RefSeq" id="WP_235118716.1">
    <property type="nucleotide sequence ID" value="NZ_CP090978.1"/>
</dbReference>
<proteinExistence type="predicted"/>